<evidence type="ECO:0000256" key="1">
    <source>
        <dbReference type="ARBA" id="ARBA00001946"/>
    </source>
</evidence>
<dbReference type="OrthoDB" id="391988at2759"/>
<dbReference type="NCBIfam" id="TIGR00231">
    <property type="entry name" value="small_GTP"/>
    <property type="match status" value="1"/>
</dbReference>
<dbReference type="NCBIfam" id="TIGR03598">
    <property type="entry name" value="GTPase_YsxC"/>
    <property type="match status" value="1"/>
</dbReference>
<evidence type="ECO:0000313" key="9">
    <source>
        <dbReference type="Proteomes" id="UP000612746"/>
    </source>
</evidence>
<dbReference type="InterPro" id="IPR030393">
    <property type="entry name" value="G_ENGB_dom"/>
</dbReference>
<dbReference type="Pfam" id="PF01926">
    <property type="entry name" value="MMR_HSR1"/>
    <property type="match status" value="1"/>
</dbReference>
<accession>A0A8H7Q4V5</accession>
<evidence type="ECO:0000313" key="8">
    <source>
        <dbReference type="EMBL" id="KAG2185355.1"/>
    </source>
</evidence>
<organism evidence="8 9">
    <name type="scientific">Umbelopsis vinacea</name>
    <dbReference type="NCBI Taxonomy" id="44442"/>
    <lineage>
        <taxon>Eukaryota</taxon>
        <taxon>Fungi</taxon>
        <taxon>Fungi incertae sedis</taxon>
        <taxon>Mucoromycota</taxon>
        <taxon>Mucoromycotina</taxon>
        <taxon>Umbelopsidomycetes</taxon>
        <taxon>Umbelopsidales</taxon>
        <taxon>Umbelopsidaceae</taxon>
        <taxon>Umbelopsis</taxon>
    </lineage>
</organism>
<protein>
    <recommendedName>
        <fullName evidence="7">EngB-type G domain-containing protein</fullName>
    </recommendedName>
</protein>
<keyword evidence="4" id="KW-0547">Nucleotide-binding</keyword>
<dbReference type="PROSITE" id="PS51706">
    <property type="entry name" value="G_ENGB"/>
    <property type="match status" value="1"/>
</dbReference>
<dbReference type="SUPFAM" id="SSF52540">
    <property type="entry name" value="P-loop containing nucleoside triphosphate hydrolases"/>
    <property type="match status" value="1"/>
</dbReference>
<comment type="cofactor">
    <cofactor evidence="1">
        <name>Mg(2+)</name>
        <dbReference type="ChEBI" id="CHEBI:18420"/>
    </cofactor>
</comment>
<evidence type="ECO:0000256" key="6">
    <source>
        <dbReference type="ARBA" id="ARBA00023134"/>
    </source>
</evidence>
<keyword evidence="5" id="KW-0460">Magnesium</keyword>
<proteinExistence type="inferred from homology"/>
<dbReference type="Gene3D" id="3.40.50.300">
    <property type="entry name" value="P-loop containing nucleotide triphosphate hydrolases"/>
    <property type="match status" value="1"/>
</dbReference>
<dbReference type="GO" id="GO:0046872">
    <property type="term" value="F:metal ion binding"/>
    <property type="evidence" value="ECO:0007669"/>
    <property type="project" value="UniProtKB-KW"/>
</dbReference>
<dbReference type="InterPro" id="IPR006073">
    <property type="entry name" value="GTP-bd"/>
</dbReference>
<keyword evidence="9" id="KW-1185">Reference proteome</keyword>
<comment type="similarity">
    <text evidence="2">Belongs to the TRAFAC class TrmE-Era-EngA-EngB-Septin-like GTPase superfamily. EngB GTPase family.</text>
</comment>
<comment type="caution">
    <text evidence="8">The sequence shown here is derived from an EMBL/GenBank/DDBJ whole genome shotgun (WGS) entry which is preliminary data.</text>
</comment>
<name>A0A8H7Q4V5_9FUNG</name>
<dbReference type="InterPro" id="IPR027417">
    <property type="entry name" value="P-loop_NTPase"/>
</dbReference>
<evidence type="ECO:0000259" key="7">
    <source>
        <dbReference type="PROSITE" id="PS51706"/>
    </source>
</evidence>
<dbReference type="Proteomes" id="UP000612746">
    <property type="component" value="Unassembled WGS sequence"/>
</dbReference>
<dbReference type="GO" id="GO:0005525">
    <property type="term" value="F:GTP binding"/>
    <property type="evidence" value="ECO:0007669"/>
    <property type="project" value="UniProtKB-KW"/>
</dbReference>
<gene>
    <name evidence="8" type="ORF">INT44_002146</name>
</gene>
<dbReference type="HAMAP" id="MF_00321">
    <property type="entry name" value="GTPase_EngB"/>
    <property type="match status" value="1"/>
</dbReference>
<evidence type="ECO:0000256" key="5">
    <source>
        <dbReference type="ARBA" id="ARBA00022842"/>
    </source>
</evidence>
<dbReference type="PANTHER" id="PTHR47560">
    <property type="entry name" value="EXPRESSED PROTEIN"/>
    <property type="match status" value="1"/>
</dbReference>
<feature type="domain" description="EngB-type G" evidence="7">
    <location>
        <begin position="110"/>
        <end position="284"/>
    </location>
</feature>
<dbReference type="InterPro" id="IPR005225">
    <property type="entry name" value="Small_GTP-bd"/>
</dbReference>
<dbReference type="PANTHER" id="PTHR47560:SF1">
    <property type="entry name" value="EXPRESSED PROTEIN"/>
    <property type="match status" value="1"/>
</dbReference>
<evidence type="ECO:0000256" key="4">
    <source>
        <dbReference type="ARBA" id="ARBA00022741"/>
    </source>
</evidence>
<dbReference type="CDD" id="cd01876">
    <property type="entry name" value="YihA_EngB"/>
    <property type="match status" value="1"/>
</dbReference>
<reference evidence="8" key="1">
    <citation type="submission" date="2020-12" db="EMBL/GenBank/DDBJ databases">
        <title>Metabolic potential, ecology and presence of endohyphal bacteria is reflected in genomic diversity of Mucoromycotina.</title>
        <authorList>
            <person name="Muszewska A."/>
            <person name="Okrasinska A."/>
            <person name="Steczkiewicz K."/>
            <person name="Drgas O."/>
            <person name="Orlowska M."/>
            <person name="Perlinska-Lenart U."/>
            <person name="Aleksandrzak-Piekarczyk T."/>
            <person name="Szatraj K."/>
            <person name="Zielenkiewicz U."/>
            <person name="Pilsyk S."/>
            <person name="Malc E."/>
            <person name="Mieczkowski P."/>
            <person name="Kruszewska J.S."/>
            <person name="Biernat P."/>
            <person name="Pawlowska J."/>
        </authorList>
    </citation>
    <scope>NUCLEOTIDE SEQUENCE</scope>
    <source>
        <strain evidence="8">WA0000051536</strain>
    </source>
</reference>
<evidence type="ECO:0000256" key="3">
    <source>
        <dbReference type="ARBA" id="ARBA00022723"/>
    </source>
</evidence>
<keyword evidence="3" id="KW-0479">Metal-binding</keyword>
<dbReference type="EMBL" id="JAEPRA010000005">
    <property type="protein sequence ID" value="KAG2185355.1"/>
    <property type="molecule type" value="Genomic_DNA"/>
</dbReference>
<keyword evidence="6" id="KW-0342">GTP-binding</keyword>
<sequence>MSIARNGRLWKPMLGWQSTSAVWKRTMATAVKSTPELSNRQKFNQLQPSPSIFGKLEKLGFGELRRTGRYAALRKVVSRDQKQTLEPNYKFPLLQFFAGAMVPTSIPEETVPEVAFVGRSNVGKSSLINALAESSTVRTSDKPGLTQQLNFYSVGRLFNIVDMPGYGFAFVDEEKRLAWRELMETYMTKRSTLKMVYVTIDARHGLKVGDKDFLAMLDKNRVPFQVVLTKCDLIILPTLARRYMMVLDDVNNYRHARKEVALVSSRTQSGVNQLRKEILKTVGNLRSEKYYVEKTERQKAKQEDRRK</sequence>
<dbReference type="InterPro" id="IPR019987">
    <property type="entry name" value="GTP-bd_ribosome_bio_YsxC"/>
</dbReference>
<dbReference type="AlphaFoldDB" id="A0A8H7Q4V5"/>
<evidence type="ECO:0000256" key="2">
    <source>
        <dbReference type="ARBA" id="ARBA00009638"/>
    </source>
</evidence>